<dbReference type="InterPro" id="IPR037050">
    <property type="entry name" value="DUF1254_sf"/>
</dbReference>
<dbReference type="Pfam" id="PF06863">
    <property type="entry name" value="DUF1254"/>
    <property type="match status" value="1"/>
</dbReference>
<name>A0A418X786_9BURK</name>
<dbReference type="InterPro" id="IPR010679">
    <property type="entry name" value="DUF1254"/>
</dbReference>
<evidence type="ECO:0000313" key="4">
    <source>
        <dbReference type="Proteomes" id="UP000284006"/>
    </source>
</evidence>
<dbReference type="PANTHER" id="PTHR36509">
    <property type="entry name" value="BLL3101 PROTEIN"/>
    <property type="match status" value="1"/>
</dbReference>
<dbReference type="Pfam" id="PF06742">
    <property type="entry name" value="DUF1214"/>
    <property type="match status" value="1"/>
</dbReference>
<dbReference type="InterPro" id="IPR010621">
    <property type="entry name" value="DUF1214"/>
</dbReference>
<accession>A0A418X786</accession>
<evidence type="ECO:0000313" key="3">
    <source>
        <dbReference type="EMBL" id="RJG08356.1"/>
    </source>
</evidence>
<dbReference type="OrthoDB" id="272779at2"/>
<dbReference type="Proteomes" id="UP000284006">
    <property type="component" value="Unassembled WGS sequence"/>
</dbReference>
<keyword evidence="4" id="KW-1185">Reference proteome</keyword>
<protein>
    <submittedName>
        <fullName evidence="3">DUF1254 domain-containing protein</fullName>
    </submittedName>
</protein>
<gene>
    <name evidence="3" type="ORF">D3872_24280</name>
</gene>
<comment type="caution">
    <text evidence="3">The sequence shown here is derived from an EMBL/GenBank/DDBJ whole genome shotgun (WGS) entry which is preliminary data.</text>
</comment>
<reference evidence="3 4" key="1">
    <citation type="submission" date="2018-09" db="EMBL/GenBank/DDBJ databases">
        <authorList>
            <person name="Zhu H."/>
        </authorList>
    </citation>
    <scope>NUCLEOTIDE SEQUENCE [LARGE SCALE GENOMIC DNA]</scope>
    <source>
        <strain evidence="3 4">K1S02-61</strain>
    </source>
</reference>
<evidence type="ECO:0000259" key="1">
    <source>
        <dbReference type="Pfam" id="PF06742"/>
    </source>
</evidence>
<dbReference type="SUPFAM" id="SSF160935">
    <property type="entry name" value="VPA0735-like"/>
    <property type="match status" value="1"/>
</dbReference>
<dbReference type="Gene3D" id="1.10.3360.10">
    <property type="entry name" value="VPA0735-like domain"/>
    <property type="match status" value="1"/>
</dbReference>
<dbReference type="Gene3D" id="2.60.120.600">
    <property type="entry name" value="Domain of unknown function DUF1214, C-terminal domain"/>
    <property type="match status" value="1"/>
</dbReference>
<dbReference type="InterPro" id="IPR037049">
    <property type="entry name" value="DUF1214_C_sf"/>
</dbReference>
<dbReference type="AlphaFoldDB" id="A0A418X786"/>
<sequence>MTGSPVFARDEVLPFGKVPMEGKLPARKAIPALFAELDFQQATQAYLWALPLVSYAQMQNETYGTLGAKRNDLVLYTTWKDKLGILTANATTPYIIGFAELDKSGPLVIDLPAGATAGSVTDFWQRSVVGLGQTGPDKGKGGKYLILPPGAEAPADTNGYYVAQSATNNVLMGFRVLDPAPENGKAIIGAIKVYPYSQRDNASPVRLLTAGGKDWSGTQPDGMAYWQRLHDIIQREPVEERDRFYMAMLANLGIEKGKPFNPDERQRKALQQGAAGGKLLAQANTLAKRFPNVRHWPDRHWEYALFIKDPSQRVENFDQLWERAAWFYEAVGNSKGMVSSTPGLGQAYLGAYTDKNDAWLDGGKNYRLHIAANPPARQFWSLTLYDTDTRRFVENSMQKSDVSSREKLRKNSDGSVDLYFGPTAPAGKESNWVQTEPGKHWFAYLRLYAPTEAYFEKSWKMDDIEALH</sequence>
<feature type="domain" description="DUF1214" evidence="1">
    <location>
        <begin position="346"/>
        <end position="451"/>
    </location>
</feature>
<organism evidence="3 4">
    <name type="scientific">Massilia cavernae</name>
    <dbReference type="NCBI Taxonomy" id="2320864"/>
    <lineage>
        <taxon>Bacteria</taxon>
        <taxon>Pseudomonadati</taxon>
        <taxon>Pseudomonadota</taxon>
        <taxon>Betaproteobacteria</taxon>
        <taxon>Burkholderiales</taxon>
        <taxon>Oxalobacteraceae</taxon>
        <taxon>Telluria group</taxon>
        <taxon>Massilia</taxon>
    </lineage>
</organism>
<dbReference type="PANTHER" id="PTHR36509:SF3">
    <property type="entry name" value="SIGNAL PEPTIDE PROTEIN"/>
    <property type="match status" value="1"/>
</dbReference>
<dbReference type="EMBL" id="QYUP01000195">
    <property type="protein sequence ID" value="RJG08356.1"/>
    <property type="molecule type" value="Genomic_DNA"/>
</dbReference>
<proteinExistence type="predicted"/>
<dbReference type="Gene3D" id="2.60.40.1610">
    <property type="entry name" value="Domain of unknown function DUF1254"/>
    <property type="match status" value="1"/>
</dbReference>
<evidence type="ECO:0000259" key="2">
    <source>
        <dbReference type="Pfam" id="PF06863"/>
    </source>
</evidence>
<feature type="domain" description="DUF1254" evidence="2">
    <location>
        <begin position="83"/>
        <end position="183"/>
    </location>
</feature>